<evidence type="ECO:0000313" key="4">
    <source>
        <dbReference type="Proteomes" id="UP000002051"/>
    </source>
</evidence>
<keyword evidence="1" id="KW-1133">Transmembrane helix</keyword>
<keyword evidence="1 2" id="KW-0812">Transmembrane</keyword>
<reference evidence="3" key="3">
    <citation type="submission" date="2015-04" db="UniProtKB">
        <authorList>
            <consortium name="EnsemblPlants"/>
        </authorList>
    </citation>
    <scope>IDENTIFICATION</scope>
    <source>
        <strain evidence="3">cv. Jemalong A17</strain>
    </source>
</reference>
<dbReference type="HOGENOM" id="CLU_2546105_0_0_1"/>
<evidence type="ECO:0000313" key="3">
    <source>
        <dbReference type="EnsemblPlants" id="AES82396"/>
    </source>
</evidence>
<keyword evidence="1" id="KW-0472">Membrane</keyword>
<proteinExistence type="predicted"/>
<dbReference type="EMBL" id="CM001223">
    <property type="protein sequence ID" value="AES82396.1"/>
    <property type="molecule type" value="Genomic_DNA"/>
</dbReference>
<dbReference type="Proteomes" id="UP000002051">
    <property type="component" value="Unassembled WGS sequence"/>
</dbReference>
<feature type="transmembrane region" description="Helical" evidence="1">
    <location>
        <begin position="58"/>
        <end position="75"/>
    </location>
</feature>
<keyword evidence="4" id="KW-1185">Reference proteome</keyword>
<reference evidence="2 4" key="2">
    <citation type="journal article" date="2014" name="BMC Genomics">
        <title>An improved genome release (version Mt4.0) for the model legume Medicago truncatula.</title>
        <authorList>
            <person name="Tang H."/>
            <person name="Krishnakumar V."/>
            <person name="Bidwell S."/>
            <person name="Rosen B."/>
            <person name="Chan A."/>
            <person name="Zhou S."/>
            <person name="Gentzbittel L."/>
            <person name="Childs K.L."/>
            <person name="Yandell M."/>
            <person name="Gundlach H."/>
            <person name="Mayer K.F."/>
            <person name="Schwartz D.C."/>
            <person name="Town C.D."/>
        </authorList>
    </citation>
    <scope>GENOME REANNOTATION</scope>
    <source>
        <strain evidence="3 4">cv. Jemalong A17</strain>
    </source>
</reference>
<accession>G7KWI4</accession>
<reference evidence="2 4" key="1">
    <citation type="journal article" date="2011" name="Nature">
        <title>The Medicago genome provides insight into the evolution of rhizobial symbioses.</title>
        <authorList>
            <person name="Young N.D."/>
            <person name="Debelle F."/>
            <person name="Oldroyd G.E."/>
            <person name="Geurts R."/>
            <person name="Cannon S.B."/>
            <person name="Udvardi M.K."/>
            <person name="Benedito V.A."/>
            <person name="Mayer K.F."/>
            <person name="Gouzy J."/>
            <person name="Schoof H."/>
            <person name="Van de Peer Y."/>
            <person name="Proost S."/>
            <person name="Cook D.R."/>
            <person name="Meyers B.C."/>
            <person name="Spannagl M."/>
            <person name="Cheung F."/>
            <person name="De Mita S."/>
            <person name="Krishnakumar V."/>
            <person name="Gundlach H."/>
            <person name="Zhou S."/>
            <person name="Mudge J."/>
            <person name="Bharti A.K."/>
            <person name="Murray J.D."/>
            <person name="Naoumkina M.A."/>
            <person name="Rosen B."/>
            <person name="Silverstein K.A."/>
            <person name="Tang H."/>
            <person name="Rombauts S."/>
            <person name="Zhao P.X."/>
            <person name="Zhou P."/>
            <person name="Barbe V."/>
            <person name="Bardou P."/>
            <person name="Bechner M."/>
            <person name="Bellec A."/>
            <person name="Berger A."/>
            <person name="Berges H."/>
            <person name="Bidwell S."/>
            <person name="Bisseling T."/>
            <person name="Choisne N."/>
            <person name="Couloux A."/>
            <person name="Denny R."/>
            <person name="Deshpande S."/>
            <person name="Dai X."/>
            <person name="Doyle J.J."/>
            <person name="Dudez A.M."/>
            <person name="Farmer A.D."/>
            <person name="Fouteau S."/>
            <person name="Franken C."/>
            <person name="Gibelin C."/>
            <person name="Gish J."/>
            <person name="Goldstein S."/>
            <person name="Gonzalez A.J."/>
            <person name="Green P.J."/>
            <person name="Hallab A."/>
            <person name="Hartog M."/>
            <person name="Hua A."/>
            <person name="Humphray S.J."/>
            <person name="Jeong D.H."/>
            <person name="Jing Y."/>
            <person name="Jocker A."/>
            <person name="Kenton S.M."/>
            <person name="Kim D.J."/>
            <person name="Klee K."/>
            <person name="Lai H."/>
            <person name="Lang C."/>
            <person name="Lin S."/>
            <person name="Macmil S.L."/>
            <person name="Magdelenat G."/>
            <person name="Matthews L."/>
            <person name="McCorrison J."/>
            <person name="Monaghan E.L."/>
            <person name="Mun J.H."/>
            <person name="Najar F.Z."/>
            <person name="Nicholson C."/>
            <person name="Noirot C."/>
            <person name="O'Bleness M."/>
            <person name="Paule C.R."/>
            <person name="Poulain J."/>
            <person name="Prion F."/>
            <person name="Qin B."/>
            <person name="Qu C."/>
            <person name="Retzel E.F."/>
            <person name="Riddle C."/>
            <person name="Sallet E."/>
            <person name="Samain S."/>
            <person name="Samson N."/>
            <person name="Sanders I."/>
            <person name="Saurat O."/>
            <person name="Scarpelli C."/>
            <person name="Schiex T."/>
            <person name="Segurens B."/>
            <person name="Severin A.J."/>
            <person name="Sherrier D.J."/>
            <person name="Shi R."/>
            <person name="Sims S."/>
            <person name="Singer S.R."/>
            <person name="Sinharoy S."/>
            <person name="Sterck L."/>
            <person name="Viollet A."/>
            <person name="Wang B.B."/>
            <person name="Wang K."/>
            <person name="Wang M."/>
            <person name="Wang X."/>
            <person name="Warfsmann J."/>
            <person name="Weissenbach J."/>
            <person name="White D.D."/>
            <person name="White J.D."/>
            <person name="Wiley G.B."/>
            <person name="Wincker P."/>
            <person name="Xing Y."/>
            <person name="Yang L."/>
            <person name="Yao Z."/>
            <person name="Ying F."/>
            <person name="Zhai J."/>
            <person name="Zhou L."/>
            <person name="Zuber A."/>
            <person name="Denarie J."/>
            <person name="Dixon R.A."/>
            <person name="May G.D."/>
            <person name="Schwartz D.C."/>
            <person name="Rogers J."/>
            <person name="Quetier F."/>
            <person name="Town C.D."/>
            <person name="Roe B.A."/>
        </authorList>
    </citation>
    <scope>NUCLEOTIDE SEQUENCE [LARGE SCALE GENOMIC DNA]</scope>
    <source>
        <strain evidence="2">A17</strain>
        <strain evidence="3 4">cv. Jemalong A17</strain>
    </source>
</reference>
<gene>
    <name evidence="2" type="ordered locus">MTR_7g112380</name>
</gene>
<evidence type="ECO:0000313" key="2">
    <source>
        <dbReference type="EMBL" id="AES82396.1"/>
    </source>
</evidence>
<name>G7KWI4_MEDTR</name>
<dbReference type="AlphaFoldDB" id="G7KWI4"/>
<dbReference type="EnsemblPlants" id="AES82396">
    <property type="protein sequence ID" value="AES82396"/>
    <property type="gene ID" value="MTR_7g112380"/>
</dbReference>
<dbReference type="PaxDb" id="3880-AES82396"/>
<sequence length="83" mass="9412">MVSRDTPSGSASTVPGVHSASTNFFLLAVHLSSHDRDESILCSHTCSNNNNQMLRLDLIFYTIQFLLFFLLFRSMNPFMKNII</sequence>
<protein>
    <submittedName>
        <fullName evidence="2">Transmembrane protein, putative</fullName>
    </submittedName>
</protein>
<organism evidence="2 4">
    <name type="scientific">Medicago truncatula</name>
    <name type="common">Barrel medic</name>
    <name type="synonym">Medicago tribuloides</name>
    <dbReference type="NCBI Taxonomy" id="3880"/>
    <lineage>
        <taxon>Eukaryota</taxon>
        <taxon>Viridiplantae</taxon>
        <taxon>Streptophyta</taxon>
        <taxon>Embryophyta</taxon>
        <taxon>Tracheophyta</taxon>
        <taxon>Spermatophyta</taxon>
        <taxon>Magnoliopsida</taxon>
        <taxon>eudicotyledons</taxon>
        <taxon>Gunneridae</taxon>
        <taxon>Pentapetalae</taxon>
        <taxon>rosids</taxon>
        <taxon>fabids</taxon>
        <taxon>Fabales</taxon>
        <taxon>Fabaceae</taxon>
        <taxon>Papilionoideae</taxon>
        <taxon>50 kb inversion clade</taxon>
        <taxon>NPAAA clade</taxon>
        <taxon>Hologalegina</taxon>
        <taxon>IRL clade</taxon>
        <taxon>Trifolieae</taxon>
        <taxon>Medicago</taxon>
    </lineage>
</organism>
<evidence type="ECO:0000256" key="1">
    <source>
        <dbReference type="SAM" id="Phobius"/>
    </source>
</evidence>